<organism evidence="2 3">
    <name type="scientific">Arcobacter venerupis</name>
    <dbReference type="NCBI Taxonomy" id="1054033"/>
    <lineage>
        <taxon>Bacteria</taxon>
        <taxon>Pseudomonadati</taxon>
        <taxon>Campylobacterota</taxon>
        <taxon>Epsilonproteobacteria</taxon>
        <taxon>Campylobacterales</taxon>
        <taxon>Arcobacteraceae</taxon>
        <taxon>Arcobacter</taxon>
    </lineage>
</organism>
<reference evidence="2 3" key="1">
    <citation type="submission" date="2020-05" db="EMBL/GenBank/DDBJ databases">
        <title>Complete genome sequencing of Campylobacter and Arcobacter type strains.</title>
        <authorList>
            <person name="Miller W.G."/>
            <person name="Yee E."/>
        </authorList>
    </citation>
    <scope>NUCLEOTIDE SEQUENCE [LARGE SCALE GENOMIC DNA]</scope>
    <source>
        <strain evidence="2 3">LMG 26156</strain>
    </source>
</reference>
<accession>A0AAE7BA29</accession>
<gene>
    <name evidence="2" type="ORF">AVENP_2633</name>
</gene>
<sequence length="135" mass="16476">MKQKLKLIYIYFIKKSIFKILISIFLLYNFSYYFMYIMNIGKEDLFKDAILDDNYWFQMLINLIYLLISTVLVYDKKAKSLFDRHTQINKLLIVFILGFIIMINQRDQYLDDVKLKKDLNEIRNKLKQIENTFNT</sequence>
<evidence type="ECO:0000256" key="1">
    <source>
        <dbReference type="SAM" id="Phobius"/>
    </source>
</evidence>
<feature type="transmembrane region" description="Helical" evidence="1">
    <location>
        <begin position="16"/>
        <end position="35"/>
    </location>
</feature>
<keyword evidence="3" id="KW-1185">Reference proteome</keyword>
<dbReference type="AlphaFoldDB" id="A0AAE7BA29"/>
<proteinExistence type="predicted"/>
<dbReference type="Proteomes" id="UP000503482">
    <property type="component" value="Chromosome"/>
</dbReference>
<evidence type="ECO:0000313" key="3">
    <source>
        <dbReference type="Proteomes" id="UP000503482"/>
    </source>
</evidence>
<keyword evidence="1" id="KW-1133">Transmembrane helix</keyword>
<name>A0AAE7BA29_9BACT</name>
<dbReference type="KEGG" id="avp:AVENP_2633"/>
<feature type="transmembrane region" description="Helical" evidence="1">
    <location>
        <begin position="55"/>
        <end position="74"/>
    </location>
</feature>
<protein>
    <submittedName>
        <fullName evidence="2">Membrane protein</fullName>
    </submittedName>
</protein>
<dbReference type="EMBL" id="CP053840">
    <property type="protein sequence ID" value="QKF68129.1"/>
    <property type="molecule type" value="Genomic_DNA"/>
</dbReference>
<feature type="transmembrane region" description="Helical" evidence="1">
    <location>
        <begin position="86"/>
        <end position="103"/>
    </location>
</feature>
<evidence type="ECO:0000313" key="2">
    <source>
        <dbReference type="EMBL" id="QKF68129.1"/>
    </source>
</evidence>
<keyword evidence="1" id="KW-0812">Transmembrane</keyword>
<keyword evidence="1" id="KW-0472">Membrane</keyword>